<evidence type="ECO:0000256" key="1">
    <source>
        <dbReference type="ARBA" id="ARBA00038494"/>
    </source>
</evidence>
<accession>A0A380Z8Q7</accession>
<dbReference type="Pfam" id="PF00535">
    <property type="entry name" value="Glycos_transf_2"/>
    <property type="match status" value="1"/>
</dbReference>
<dbReference type="EMBL" id="UFSX01000002">
    <property type="protein sequence ID" value="SUV42744.1"/>
    <property type="molecule type" value="Genomic_DNA"/>
</dbReference>
<evidence type="ECO:0000313" key="5">
    <source>
        <dbReference type="Proteomes" id="UP000254424"/>
    </source>
</evidence>
<proteinExistence type="inferred from homology"/>
<evidence type="ECO:0000259" key="3">
    <source>
        <dbReference type="Pfam" id="PF00535"/>
    </source>
</evidence>
<dbReference type="PANTHER" id="PTHR43630:SF2">
    <property type="entry name" value="GLYCOSYLTRANSFERASE"/>
    <property type="match status" value="1"/>
</dbReference>
<keyword evidence="2" id="KW-1133">Transmembrane helix</keyword>
<dbReference type="Proteomes" id="UP000254424">
    <property type="component" value="Unassembled WGS sequence"/>
</dbReference>
<dbReference type="Gene3D" id="3.90.550.10">
    <property type="entry name" value="Spore Coat Polysaccharide Biosynthesis Protein SpsA, Chain A"/>
    <property type="match status" value="1"/>
</dbReference>
<dbReference type="STRING" id="483216.BACEGG_00101"/>
<feature type="transmembrane region" description="Helical" evidence="2">
    <location>
        <begin position="240"/>
        <end position="259"/>
    </location>
</feature>
<dbReference type="OrthoDB" id="9815923at2"/>
<feature type="domain" description="Glycosyltransferase 2-like" evidence="3">
    <location>
        <begin position="4"/>
        <end position="125"/>
    </location>
</feature>
<dbReference type="InterPro" id="IPR029044">
    <property type="entry name" value="Nucleotide-diphossugar_trans"/>
</dbReference>
<dbReference type="GeneID" id="93068881"/>
<dbReference type="SUPFAM" id="SSF53448">
    <property type="entry name" value="Nucleotide-diphospho-sugar transferases"/>
    <property type="match status" value="1"/>
</dbReference>
<reference evidence="4 5" key="1">
    <citation type="submission" date="2018-06" db="EMBL/GenBank/DDBJ databases">
        <authorList>
            <consortium name="Pathogen Informatics"/>
            <person name="Doyle S."/>
        </authorList>
    </citation>
    <scope>NUCLEOTIDE SEQUENCE [LARGE SCALE GENOMIC DNA]</scope>
    <source>
        <strain evidence="4 5">NCTC11155</strain>
    </source>
</reference>
<dbReference type="GO" id="GO:0016740">
    <property type="term" value="F:transferase activity"/>
    <property type="evidence" value="ECO:0007669"/>
    <property type="project" value="UniProtKB-KW"/>
</dbReference>
<protein>
    <submittedName>
        <fullName evidence="4">Glycosyl transferase family protein</fullName>
    </submittedName>
</protein>
<dbReference type="CDD" id="cd02511">
    <property type="entry name" value="Beta4Glucosyltransferase"/>
    <property type="match status" value="1"/>
</dbReference>
<dbReference type="PANTHER" id="PTHR43630">
    <property type="entry name" value="POLY-BETA-1,6-N-ACETYL-D-GLUCOSAMINE SYNTHASE"/>
    <property type="match status" value="1"/>
</dbReference>
<name>A0A380Z8Q7_9BACE</name>
<dbReference type="InterPro" id="IPR001173">
    <property type="entry name" value="Glyco_trans_2-like"/>
</dbReference>
<dbReference type="AlphaFoldDB" id="A0A380Z8Q7"/>
<gene>
    <name evidence="4" type="ORF">NCTC11155_02118</name>
</gene>
<keyword evidence="2" id="KW-0812">Transmembrane</keyword>
<organism evidence="4 5">
    <name type="scientific">Bacteroides eggerthii</name>
    <dbReference type="NCBI Taxonomy" id="28111"/>
    <lineage>
        <taxon>Bacteria</taxon>
        <taxon>Pseudomonadati</taxon>
        <taxon>Bacteroidota</taxon>
        <taxon>Bacteroidia</taxon>
        <taxon>Bacteroidales</taxon>
        <taxon>Bacteroidaceae</taxon>
        <taxon>Bacteroides</taxon>
    </lineage>
</organism>
<comment type="similarity">
    <text evidence="1">Belongs to the glycosyltransferase 2 family. WaaE/KdtX subfamily.</text>
</comment>
<dbReference type="RefSeq" id="WP_004288366.1">
    <property type="nucleotide sequence ID" value="NZ_CABKNQ010000020.1"/>
</dbReference>
<evidence type="ECO:0000313" key="4">
    <source>
        <dbReference type="EMBL" id="SUV42744.1"/>
    </source>
</evidence>
<evidence type="ECO:0000256" key="2">
    <source>
        <dbReference type="SAM" id="Phobius"/>
    </source>
</evidence>
<keyword evidence="2" id="KW-0472">Membrane</keyword>
<sequence>MKYTIVILTKNENDIISKCLDAIPYGVDCFVLDSGSTDGTKETVLSKGFHYSEHLMSEFIISEQRNWALRNLEIKTEWVLFLDADEYISNELHEKILSVIENGTFNAYRLTPKFIFWGKWMKRLQGYPNWHDRLLKKDEVSIVGGVWESFDQSAKVGYIDIPYDHHANIKGFKYWLEKHDRYSSWDAQNTYKFLYEGKEFSTTRKVRMRRMAARLWWIRPWGRCFYMYFIRLGFLEGWRAFYLVLLYFIYEYMIVIKIIELKRLNSHKDL</sequence>
<keyword evidence="4" id="KW-0808">Transferase</keyword>